<dbReference type="OrthoDB" id="9958856at2"/>
<evidence type="ECO:0000313" key="1">
    <source>
        <dbReference type="EMBL" id="TAA26824.1"/>
    </source>
</evidence>
<dbReference type="Proteomes" id="UP000292627">
    <property type="component" value="Unassembled WGS sequence"/>
</dbReference>
<proteinExistence type="predicted"/>
<accession>A0A4Q8LD47</accession>
<reference evidence="1 2" key="1">
    <citation type="submission" date="2019-02" db="EMBL/GenBank/DDBJ databases">
        <title>WGS of Pseudoxanthomonas species novum from clinical isolates.</title>
        <authorList>
            <person name="Bernier A.-M."/>
            <person name="Bernard K."/>
            <person name="Vachon A."/>
        </authorList>
    </citation>
    <scope>NUCLEOTIDE SEQUENCE [LARGE SCALE GENOMIC DNA]</scope>
    <source>
        <strain evidence="1 2">NML171200</strain>
    </source>
</reference>
<organism evidence="1 2">
    <name type="scientific">Pseudoxanthomonas winnipegensis</name>
    <dbReference type="NCBI Taxonomy" id="2480810"/>
    <lineage>
        <taxon>Bacteria</taxon>
        <taxon>Pseudomonadati</taxon>
        <taxon>Pseudomonadota</taxon>
        <taxon>Gammaproteobacteria</taxon>
        <taxon>Lysobacterales</taxon>
        <taxon>Lysobacteraceae</taxon>
        <taxon>Pseudoxanthomonas</taxon>
    </lineage>
</organism>
<dbReference type="EMBL" id="SHMC01000002">
    <property type="protein sequence ID" value="TAA26824.1"/>
    <property type="molecule type" value="Genomic_DNA"/>
</dbReference>
<dbReference type="RefSeq" id="WP_130550677.1">
    <property type="nucleotide sequence ID" value="NZ_SHMC01000002.1"/>
</dbReference>
<name>A0A4Q8LD47_9GAMM</name>
<protein>
    <submittedName>
        <fullName evidence="1">Uncharacterized protein</fullName>
    </submittedName>
</protein>
<dbReference type="AlphaFoldDB" id="A0A4Q8LD47"/>
<sequence>MQNDQRIADFRRRRDKALKAEKNDILRGEHGPKIVQALSAATKSNLSIESFDAGRVPPFSVDWNGKLQDAGGLVKAHVSGGKSGTCFFAWSAGVYMLMDIL</sequence>
<gene>
    <name evidence="1" type="ORF">EA660_06325</name>
</gene>
<comment type="caution">
    <text evidence="1">The sequence shown here is derived from an EMBL/GenBank/DDBJ whole genome shotgun (WGS) entry which is preliminary data.</text>
</comment>
<evidence type="ECO:0000313" key="2">
    <source>
        <dbReference type="Proteomes" id="UP000292627"/>
    </source>
</evidence>